<keyword evidence="1" id="KW-0678">Repressor</keyword>
<dbReference type="PANTHER" id="PTHR30055:SF235">
    <property type="entry name" value="TRANSCRIPTIONAL REGULATORY PROTEIN"/>
    <property type="match status" value="1"/>
</dbReference>
<dbReference type="PRINTS" id="PR00455">
    <property type="entry name" value="HTHTETR"/>
</dbReference>
<dbReference type="EMBL" id="FLQX01000155">
    <property type="protein sequence ID" value="SBT09678.1"/>
    <property type="molecule type" value="Genomic_DNA"/>
</dbReference>
<dbReference type="GO" id="GO:0003700">
    <property type="term" value="F:DNA-binding transcription factor activity"/>
    <property type="evidence" value="ECO:0007669"/>
    <property type="project" value="TreeGrafter"/>
</dbReference>
<dbReference type="SUPFAM" id="SSF48498">
    <property type="entry name" value="Tetracyclin repressor-like, C-terminal domain"/>
    <property type="match status" value="1"/>
</dbReference>
<feature type="domain" description="HTH tetR-type" evidence="6">
    <location>
        <begin position="8"/>
        <end position="68"/>
    </location>
</feature>
<dbReference type="Pfam" id="PF00440">
    <property type="entry name" value="TetR_N"/>
    <property type="match status" value="1"/>
</dbReference>
<dbReference type="InterPro" id="IPR041586">
    <property type="entry name" value="PsrA_TetR_C"/>
</dbReference>
<dbReference type="InterPro" id="IPR050109">
    <property type="entry name" value="HTH-type_TetR-like_transc_reg"/>
</dbReference>
<dbReference type="GO" id="GO:0000976">
    <property type="term" value="F:transcription cis-regulatory region binding"/>
    <property type="evidence" value="ECO:0007669"/>
    <property type="project" value="TreeGrafter"/>
</dbReference>
<sequence length="258" mass="28100">MPDQKSGQDTRERILDIAERLFMENGYEATSMRMITGAAEVNLAAVNYHFGSKEALLREVFRRRLSWLNGERLVALDKLEAQAGGAALKPSQILEAFFGTLLRMGEDESLGGMTFLRLLGRTLTEPAEFIRTFFAGEYAQVIDRYKLALFRALPDVPKAEIVWRLHFMLGAMSYAIAGTDVLQVVTGCGLGDLAGEGGSDGAGDTALARRLAQRLMPFLLGGLRAPLPQLLDVAHKPAVTHDGAGVQIHDSGINAQNQ</sequence>
<dbReference type="Pfam" id="PF17939">
    <property type="entry name" value="TetR_C_30"/>
    <property type="match status" value="1"/>
</dbReference>
<organism evidence="7 8">
    <name type="scientific">Candidatus Accumulibacter aalborgensis</name>
    <dbReference type="NCBI Taxonomy" id="1860102"/>
    <lineage>
        <taxon>Bacteria</taxon>
        <taxon>Pseudomonadati</taxon>
        <taxon>Pseudomonadota</taxon>
        <taxon>Betaproteobacteria</taxon>
        <taxon>Candidatus Accumulibacter</taxon>
    </lineage>
</organism>
<dbReference type="InterPro" id="IPR001647">
    <property type="entry name" value="HTH_TetR"/>
</dbReference>
<dbReference type="InterPro" id="IPR023772">
    <property type="entry name" value="DNA-bd_HTH_TetR-type_CS"/>
</dbReference>
<feature type="DNA-binding region" description="H-T-H motif" evidence="5">
    <location>
        <begin position="31"/>
        <end position="50"/>
    </location>
</feature>
<reference evidence="8" key="1">
    <citation type="submission" date="2016-06" db="EMBL/GenBank/DDBJ databases">
        <authorList>
            <person name="McIlroy S.J."/>
            <person name="Karst S.M."/>
            <person name="Albertsen M."/>
        </authorList>
    </citation>
    <scope>NUCLEOTIDE SEQUENCE [LARGE SCALE GENOMIC DNA]</scope>
</reference>
<dbReference type="InterPro" id="IPR009057">
    <property type="entry name" value="Homeodomain-like_sf"/>
</dbReference>
<keyword evidence="4" id="KW-0804">Transcription</keyword>
<dbReference type="Gene3D" id="1.10.357.10">
    <property type="entry name" value="Tetracycline Repressor, domain 2"/>
    <property type="match status" value="1"/>
</dbReference>
<evidence type="ECO:0000256" key="4">
    <source>
        <dbReference type="ARBA" id="ARBA00023163"/>
    </source>
</evidence>
<evidence type="ECO:0000256" key="3">
    <source>
        <dbReference type="ARBA" id="ARBA00023125"/>
    </source>
</evidence>
<evidence type="ECO:0000256" key="1">
    <source>
        <dbReference type="ARBA" id="ARBA00022491"/>
    </source>
</evidence>
<dbReference type="RefSeq" id="WP_245754695.1">
    <property type="nucleotide sequence ID" value="NZ_FLQX01000155.1"/>
</dbReference>
<keyword evidence="2" id="KW-0805">Transcription regulation</keyword>
<evidence type="ECO:0000256" key="2">
    <source>
        <dbReference type="ARBA" id="ARBA00023015"/>
    </source>
</evidence>
<dbReference type="Proteomes" id="UP000199169">
    <property type="component" value="Unassembled WGS sequence"/>
</dbReference>
<proteinExistence type="predicted"/>
<evidence type="ECO:0000313" key="8">
    <source>
        <dbReference type="Proteomes" id="UP000199169"/>
    </source>
</evidence>
<evidence type="ECO:0000313" key="7">
    <source>
        <dbReference type="EMBL" id="SBT09678.1"/>
    </source>
</evidence>
<dbReference type="PROSITE" id="PS01081">
    <property type="entry name" value="HTH_TETR_1"/>
    <property type="match status" value="1"/>
</dbReference>
<dbReference type="PANTHER" id="PTHR30055">
    <property type="entry name" value="HTH-TYPE TRANSCRIPTIONAL REGULATOR RUTR"/>
    <property type="match status" value="1"/>
</dbReference>
<evidence type="ECO:0000256" key="5">
    <source>
        <dbReference type="PROSITE-ProRule" id="PRU00335"/>
    </source>
</evidence>
<dbReference type="AlphaFoldDB" id="A0A1A8Y041"/>
<keyword evidence="3 5" id="KW-0238">DNA-binding</keyword>
<gene>
    <name evidence="7" type="ORF">ACCAA_750049</name>
</gene>
<evidence type="ECO:0000259" key="6">
    <source>
        <dbReference type="PROSITE" id="PS50977"/>
    </source>
</evidence>
<accession>A0A1A8Y041</accession>
<keyword evidence="8" id="KW-1185">Reference proteome</keyword>
<protein>
    <submittedName>
        <fullName evidence="7">Transcriptional regulator, TetR family</fullName>
    </submittedName>
</protein>
<dbReference type="SUPFAM" id="SSF46689">
    <property type="entry name" value="Homeodomain-like"/>
    <property type="match status" value="1"/>
</dbReference>
<dbReference type="STRING" id="1860102.ACCAA_750049"/>
<dbReference type="PROSITE" id="PS50977">
    <property type="entry name" value="HTH_TETR_2"/>
    <property type="match status" value="1"/>
</dbReference>
<dbReference type="InterPro" id="IPR036271">
    <property type="entry name" value="Tet_transcr_reg_TetR-rel_C_sf"/>
</dbReference>
<name>A0A1A8Y041_9PROT</name>